<feature type="chain" id="PRO_5043506029" description="Ig-like domain-containing protein" evidence="8">
    <location>
        <begin position="27"/>
        <end position="711"/>
    </location>
</feature>
<dbReference type="InterPro" id="IPR036179">
    <property type="entry name" value="Ig-like_dom_sf"/>
</dbReference>
<dbReference type="PROSITE" id="PS50835">
    <property type="entry name" value="IG_LIKE"/>
    <property type="match status" value="1"/>
</dbReference>
<name>A0AAV2HVG6_LYMST</name>
<dbReference type="PANTHER" id="PTHR11640">
    <property type="entry name" value="NEPHRIN"/>
    <property type="match status" value="1"/>
</dbReference>
<comment type="subcellular location">
    <subcellularLocation>
        <location evidence="1">Membrane</location>
        <topology evidence="1">Single-pass type I membrane protein</topology>
    </subcellularLocation>
</comment>
<reference evidence="10 11" key="1">
    <citation type="submission" date="2024-04" db="EMBL/GenBank/DDBJ databases">
        <authorList>
            <consortium name="Genoscope - CEA"/>
            <person name="William W."/>
        </authorList>
    </citation>
    <scope>NUCLEOTIDE SEQUENCE [LARGE SCALE GENOMIC DNA]</scope>
</reference>
<dbReference type="AlphaFoldDB" id="A0AAV2HVG6"/>
<dbReference type="EMBL" id="CAXITT010000262">
    <property type="protein sequence ID" value="CAL1537430.1"/>
    <property type="molecule type" value="Genomic_DNA"/>
</dbReference>
<dbReference type="Proteomes" id="UP001497497">
    <property type="component" value="Unassembled WGS sequence"/>
</dbReference>
<evidence type="ECO:0000256" key="6">
    <source>
        <dbReference type="SAM" id="MobiDB-lite"/>
    </source>
</evidence>
<dbReference type="InterPro" id="IPR007110">
    <property type="entry name" value="Ig-like_dom"/>
</dbReference>
<organism evidence="10 11">
    <name type="scientific">Lymnaea stagnalis</name>
    <name type="common">Great pond snail</name>
    <name type="synonym">Helix stagnalis</name>
    <dbReference type="NCBI Taxonomy" id="6523"/>
    <lineage>
        <taxon>Eukaryota</taxon>
        <taxon>Metazoa</taxon>
        <taxon>Spiralia</taxon>
        <taxon>Lophotrochozoa</taxon>
        <taxon>Mollusca</taxon>
        <taxon>Gastropoda</taxon>
        <taxon>Heterobranchia</taxon>
        <taxon>Euthyneura</taxon>
        <taxon>Panpulmonata</taxon>
        <taxon>Hygrophila</taxon>
        <taxon>Lymnaeoidea</taxon>
        <taxon>Lymnaeidae</taxon>
        <taxon>Lymnaea</taxon>
    </lineage>
</organism>
<evidence type="ECO:0000313" key="10">
    <source>
        <dbReference type="EMBL" id="CAL1537430.1"/>
    </source>
</evidence>
<feature type="domain" description="Ig-like" evidence="9">
    <location>
        <begin position="335"/>
        <end position="427"/>
    </location>
</feature>
<feature type="transmembrane region" description="Helical" evidence="7">
    <location>
        <begin position="549"/>
        <end position="573"/>
    </location>
</feature>
<accession>A0AAV2HVG6</accession>
<dbReference type="InterPro" id="IPR051275">
    <property type="entry name" value="Cell_adhesion_signaling"/>
</dbReference>
<evidence type="ECO:0000256" key="5">
    <source>
        <dbReference type="ARBA" id="ARBA00023319"/>
    </source>
</evidence>
<protein>
    <recommendedName>
        <fullName evidence="9">Ig-like domain-containing protein</fullName>
    </recommendedName>
</protein>
<evidence type="ECO:0000256" key="4">
    <source>
        <dbReference type="ARBA" id="ARBA00023180"/>
    </source>
</evidence>
<feature type="signal peptide" evidence="8">
    <location>
        <begin position="1"/>
        <end position="26"/>
    </location>
</feature>
<keyword evidence="4" id="KW-0325">Glycoprotein</keyword>
<feature type="compositionally biased region" description="Polar residues" evidence="6">
    <location>
        <begin position="606"/>
        <end position="616"/>
    </location>
</feature>
<evidence type="ECO:0000256" key="2">
    <source>
        <dbReference type="ARBA" id="ARBA00023136"/>
    </source>
</evidence>
<feature type="region of interest" description="Disordered" evidence="6">
    <location>
        <begin position="606"/>
        <end position="629"/>
    </location>
</feature>
<keyword evidence="3" id="KW-1015">Disulfide bond</keyword>
<keyword evidence="8" id="KW-0732">Signal</keyword>
<keyword evidence="11" id="KW-1185">Reference proteome</keyword>
<dbReference type="SUPFAM" id="SSF48726">
    <property type="entry name" value="Immunoglobulin"/>
    <property type="match status" value="1"/>
</dbReference>
<evidence type="ECO:0000259" key="9">
    <source>
        <dbReference type="PROSITE" id="PS50835"/>
    </source>
</evidence>
<dbReference type="GO" id="GO:0016020">
    <property type="term" value="C:membrane"/>
    <property type="evidence" value="ECO:0007669"/>
    <property type="project" value="UniProtKB-SubCell"/>
</dbReference>
<keyword evidence="2 7" id="KW-0472">Membrane</keyword>
<comment type="caution">
    <text evidence="10">The sequence shown here is derived from an EMBL/GenBank/DDBJ whole genome shotgun (WGS) entry which is preliminary data.</text>
</comment>
<evidence type="ECO:0000313" key="11">
    <source>
        <dbReference type="Proteomes" id="UP001497497"/>
    </source>
</evidence>
<gene>
    <name evidence="10" type="ORF">GSLYS_00011343001</name>
</gene>
<evidence type="ECO:0000256" key="1">
    <source>
        <dbReference type="ARBA" id="ARBA00004479"/>
    </source>
</evidence>
<keyword evidence="5" id="KW-0393">Immunoglobulin domain</keyword>
<keyword evidence="7" id="KW-1133">Transmembrane helix</keyword>
<proteinExistence type="predicted"/>
<sequence length="711" mass="75904">MITTNGHTTLAVAVIIACLSPILVSADVYLSSDCLQENSNKKVVNGTLLLKVDTQSTCTCLTNGTDARCAQWIGQDGKSISSCTASETLTFAAKKNQTFSCVEMLNGVKGSSVQFAPKAIAGPTSAALEANGQSGQLTFDLCPDGAHVSLVCQTPRVDDYEYPLFNFYATNQVTEIINALNVPDTNATGNIWSSTVQYRPTQAGSYTLKCRAVNTVFTDIYKESSQVILSVREPPKVYPIINVNNKDYKDGDTYQVKDDDYIFASCSVTGGSPAVSHITLTCGVETLTVTGTKAILQGRKAQRTMAGENCTCSARHVTGCYTLTTSVTLDVAYSPEVTNFTVNGTATSRIEVEKGAYIGFGCYATGHPTPAISITQESPSATPLVTVTDKKLTMGIQASCGHTDLFYCLADNGVTGGTLASRQRTLQVYVRCPPQAVAGNPDNYEATVGKDAVIRINVQAYPDPNTFILYTKKQTVYAGLNKEVDTARYTVVYQPQVAPHGTVFITLINVNSEDFVEYLLDIINGIGDGMSYSFTIIEASSPNALSPGAIAGIAVGVAAVVVIAVIIVVACLYTKRGREPDSNNTLAGFDIFGKLGVENHGHYYSSAQIPTPNENPYQKPRMHQVGGYPVPKLPDDEYVDVQDHYDYIPADSVYSGSTTGNSVAPTEVDYSGTVSSTGGKSIYSTTTDNTYLPFNSSSGASDATLLNNSKY</sequence>
<evidence type="ECO:0000256" key="8">
    <source>
        <dbReference type="SAM" id="SignalP"/>
    </source>
</evidence>
<evidence type="ECO:0000256" key="7">
    <source>
        <dbReference type="SAM" id="Phobius"/>
    </source>
</evidence>
<keyword evidence="7" id="KW-0812">Transmembrane</keyword>
<evidence type="ECO:0000256" key="3">
    <source>
        <dbReference type="ARBA" id="ARBA00023157"/>
    </source>
</evidence>